<comment type="caution">
    <text evidence="3">The sequence shown here is derived from an EMBL/GenBank/DDBJ whole genome shotgun (WGS) entry which is preliminary data.</text>
</comment>
<evidence type="ECO:0000259" key="2">
    <source>
        <dbReference type="Pfam" id="PF00534"/>
    </source>
</evidence>
<dbReference type="Gene3D" id="3.40.50.2000">
    <property type="entry name" value="Glycogen Phosphorylase B"/>
    <property type="match status" value="2"/>
</dbReference>
<dbReference type="PANTHER" id="PTHR46401">
    <property type="entry name" value="GLYCOSYLTRANSFERASE WBBK-RELATED"/>
    <property type="match status" value="1"/>
</dbReference>
<keyword evidence="1 3" id="KW-0808">Transferase</keyword>
<gene>
    <name evidence="3" type="primary">mshA_3</name>
    <name evidence="3" type="ORF">SPMU_12810</name>
</gene>
<accession>A0A245ZT60</accession>
<dbReference type="AlphaFoldDB" id="A0A245ZT60"/>
<dbReference type="CDD" id="cd03809">
    <property type="entry name" value="GT4_MtfB-like"/>
    <property type="match status" value="1"/>
</dbReference>
<protein>
    <submittedName>
        <fullName evidence="3">D-inositol 3-phosphate glycosyltransferase</fullName>
        <ecNumber evidence="3">2.4.1.250</ecNumber>
    </submittedName>
</protein>
<dbReference type="GO" id="GO:0009103">
    <property type="term" value="P:lipopolysaccharide biosynthetic process"/>
    <property type="evidence" value="ECO:0007669"/>
    <property type="project" value="TreeGrafter"/>
</dbReference>
<evidence type="ECO:0000313" key="3">
    <source>
        <dbReference type="EMBL" id="OWK32938.1"/>
    </source>
</evidence>
<reference evidence="3 4" key="1">
    <citation type="submission" date="2017-03" db="EMBL/GenBank/DDBJ databases">
        <title>Genome sequence of Sphingomonas mucosissima DSM 17494.</title>
        <authorList>
            <person name="Poehlein A."/>
            <person name="Wuebbeler J.H."/>
            <person name="Steinbuechel A."/>
            <person name="Daniel R."/>
        </authorList>
    </citation>
    <scope>NUCLEOTIDE SEQUENCE [LARGE SCALE GENOMIC DNA]</scope>
    <source>
        <strain evidence="3 4">DSM 17494</strain>
    </source>
</reference>
<dbReference type="Proteomes" id="UP000197783">
    <property type="component" value="Unassembled WGS sequence"/>
</dbReference>
<dbReference type="Pfam" id="PF00534">
    <property type="entry name" value="Glycos_transf_1"/>
    <property type="match status" value="1"/>
</dbReference>
<dbReference type="InterPro" id="IPR001296">
    <property type="entry name" value="Glyco_trans_1"/>
</dbReference>
<dbReference type="EMBL" id="NBBJ01000001">
    <property type="protein sequence ID" value="OWK32938.1"/>
    <property type="molecule type" value="Genomic_DNA"/>
</dbReference>
<dbReference type="EC" id="2.4.1.250" evidence="3"/>
<dbReference type="SUPFAM" id="SSF53756">
    <property type="entry name" value="UDP-Glycosyltransferase/glycogen phosphorylase"/>
    <property type="match status" value="1"/>
</dbReference>
<feature type="domain" description="Glycosyl transferase family 1" evidence="2">
    <location>
        <begin position="212"/>
        <end position="351"/>
    </location>
</feature>
<keyword evidence="4" id="KW-1185">Reference proteome</keyword>
<evidence type="ECO:0000256" key="1">
    <source>
        <dbReference type="ARBA" id="ARBA00022679"/>
    </source>
</evidence>
<name>A0A245ZT60_9SPHN</name>
<dbReference type="GO" id="GO:0102710">
    <property type="term" value="F:D-inositol-3-phosphate glycosyltransferase activity"/>
    <property type="evidence" value="ECO:0007669"/>
    <property type="project" value="UniProtKB-EC"/>
</dbReference>
<organism evidence="3 4">
    <name type="scientific">Sphingomonas mucosissima</name>
    <dbReference type="NCBI Taxonomy" id="370959"/>
    <lineage>
        <taxon>Bacteria</taxon>
        <taxon>Pseudomonadati</taxon>
        <taxon>Pseudomonadota</taxon>
        <taxon>Alphaproteobacteria</taxon>
        <taxon>Sphingomonadales</taxon>
        <taxon>Sphingomonadaceae</taxon>
        <taxon>Sphingomonas</taxon>
    </lineage>
</organism>
<evidence type="ECO:0000313" key="4">
    <source>
        <dbReference type="Proteomes" id="UP000197783"/>
    </source>
</evidence>
<dbReference type="PANTHER" id="PTHR46401:SF2">
    <property type="entry name" value="GLYCOSYLTRANSFERASE WBBK-RELATED"/>
    <property type="match status" value="1"/>
</dbReference>
<sequence>MPERQVPVCVDGRLAAANATGVASYARAMRDALAATGPSPLILEDDQRGRFGVRASLRETIQRHMMGRLRSRLLLARDARRLYAPDVYRLAQARFSATGQLLILDAPGPPGIMHWTYPIPAWIRGWVNFYTIHDAIPMLGPELSGVAPDPLQRRIMAIGAVADRFLTVSDAARDQILSAFRLHPSSMANCGAAITALAPGDGHLPGNLRTGEYYLFCGLGEPRKNLPRLIAAWRASGTPFPLVLTGPDHDPAQREPGLIILPYQERQALIDLMRHARALLFPSLGEGFGLPVVEAMALGTPVLTANNGALAEVANGSALLVDPLDEEAIARGIGRLDHEDELRATLASLGRDRSRAFTVDRFGARLRQLHNEFTSDSRLDV</sequence>
<keyword evidence="3" id="KW-0328">Glycosyltransferase</keyword>
<proteinExistence type="predicted"/>